<comment type="caution">
    <text evidence="19">The sequence shown here is derived from an EMBL/GenBank/DDBJ whole genome shotgun (WGS) entry which is preliminary data.</text>
</comment>
<keyword evidence="9 16" id="KW-1133">Transmembrane helix</keyword>
<dbReference type="NCBIfam" id="NF003751">
    <property type="entry name" value="PRK05346.2-2"/>
    <property type="match status" value="1"/>
</dbReference>
<dbReference type="HAMAP" id="MF_00427">
    <property type="entry name" value="NqrC"/>
    <property type="match status" value="1"/>
</dbReference>
<dbReference type="Pfam" id="PF04205">
    <property type="entry name" value="FMN_bind"/>
    <property type="match status" value="1"/>
</dbReference>
<evidence type="ECO:0000256" key="1">
    <source>
        <dbReference type="ARBA" id="ARBA00022448"/>
    </source>
</evidence>
<keyword evidence="12 16" id="KW-0406">Ion transport</keyword>
<evidence type="ECO:0000256" key="10">
    <source>
        <dbReference type="ARBA" id="ARBA00023027"/>
    </source>
</evidence>
<dbReference type="RefSeq" id="WP_006343039.1">
    <property type="nucleotide sequence ID" value="NZ_KE356190.1"/>
</dbReference>
<keyword evidence="2 16" id="KW-1003">Cell membrane</keyword>
<reference evidence="19 20" key="1">
    <citation type="submission" date="2013-04" db="EMBL/GenBank/DDBJ databases">
        <title>Genome sequence of Chlamydia psittaci 99DC5.</title>
        <authorList>
            <person name="Huot-Creasy H."/>
            <person name="McCracken C.L."/>
            <person name="Humphries M."/>
            <person name="Sachse K."/>
            <person name="Laroucau K."/>
            <person name="Bavoil P."/>
            <person name="Myers G.S."/>
        </authorList>
    </citation>
    <scope>NUCLEOTIDE SEQUENCE [LARGE SCALE GENOMIC DNA]</scope>
    <source>
        <strain evidence="19 20">99DC5</strain>
    </source>
</reference>
<evidence type="ECO:0000313" key="19">
    <source>
        <dbReference type="EMBL" id="EPJ27631.1"/>
    </source>
</evidence>
<dbReference type="PANTHER" id="PTHR37838">
    <property type="entry name" value="NA(+)-TRANSLOCATING NADH-QUINONE REDUCTASE SUBUNIT C"/>
    <property type="match status" value="1"/>
</dbReference>
<evidence type="ECO:0000256" key="12">
    <source>
        <dbReference type="ARBA" id="ARBA00023065"/>
    </source>
</evidence>
<dbReference type="GO" id="GO:0016491">
    <property type="term" value="F:oxidoreductase activity"/>
    <property type="evidence" value="ECO:0007669"/>
    <property type="project" value="UniProtKB-KW"/>
</dbReference>
<evidence type="ECO:0000313" key="20">
    <source>
        <dbReference type="Proteomes" id="UP000014627"/>
    </source>
</evidence>
<name>A0ABN0MNX2_CHLPS</name>
<dbReference type="EMBL" id="ATLC01000053">
    <property type="protein sequence ID" value="EPJ27631.1"/>
    <property type="molecule type" value="Genomic_DNA"/>
</dbReference>
<comment type="cofactor">
    <cofactor evidence="16 17">
        <name>FMN</name>
        <dbReference type="ChEBI" id="CHEBI:58210"/>
    </cofactor>
</comment>
<keyword evidence="14 16" id="KW-0472">Membrane</keyword>
<keyword evidence="11 16" id="KW-0915">Sodium</keyword>
<dbReference type="InterPro" id="IPR010204">
    <property type="entry name" value="NqrC"/>
</dbReference>
<comment type="similarity">
    <text evidence="16 17">Belongs to the NqrC family.</text>
</comment>
<evidence type="ECO:0000256" key="17">
    <source>
        <dbReference type="PIRNR" id="PIRNR009437"/>
    </source>
</evidence>
<feature type="domain" description="FMN-binding" evidence="18">
    <location>
        <begin position="187"/>
        <end position="300"/>
    </location>
</feature>
<evidence type="ECO:0000256" key="5">
    <source>
        <dbReference type="ARBA" id="ARBA00022630"/>
    </source>
</evidence>
<evidence type="ECO:0000256" key="2">
    <source>
        <dbReference type="ARBA" id="ARBA00022475"/>
    </source>
</evidence>
<keyword evidence="5 16" id="KW-0285">Flavoprotein</keyword>
<keyword evidence="6 16" id="KW-0288">FMN</keyword>
<keyword evidence="1 16" id="KW-0813">Transport</keyword>
<evidence type="ECO:0000256" key="15">
    <source>
        <dbReference type="ARBA" id="ARBA00023201"/>
    </source>
</evidence>
<keyword evidence="7 16" id="KW-0812">Transmembrane</keyword>
<keyword evidence="20" id="KW-1185">Reference proteome</keyword>
<dbReference type="SMART" id="SM00900">
    <property type="entry name" value="FMN_bind"/>
    <property type="match status" value="1"/>
</dbReference>
<dbReference type="NCBIfam" id="TIGR01938">
    <property type="entry name" value="nqrC"/>
    <property type="match status" value="1"/>
</dbReference>
<evidence type="ECO:0000256" key="6">
    <source>
        <dbReference type="ARBA" id="ARBA00022643"/>
    </source>
</evidence>
<organism evidence="19 20">
    <name type="scientific">Chlamydia psittaci 99DC5</name>
    <dbReference type="NCBI Taxonomy" id="1112251"/>
    <lineage>
        <taxon>Bacteria</taxon>
        <taxon>Pseudomonadati</taxon>
        <taxon>Chlamydiota</taxon>
        <taxon>Chlamydiia</taxon>
        <taxon>Chlamydiales</taxon>
        <taxon>Chlamydiaceae</taxon>
        <taxon>Chlamydia/Chlamydophila group</taxon>
        <taxon>Chlamydia</taxon>
    </lineage>
</organism>
<accession>A0ABN0MNX2</accession>
<comment type="subunit">
    <text evidence="16 17">Composed of six subunits; NqrA, NqrB, NqrC, NqrD, NqrE and NqrF.</text>
</comment>
<evidence type="ECO:0000256" key="7">
    <source>
        <dbReference type="ARBA" id="ARBA00022692"/>
    </source>
</evidence>
<dbReference type="GeneID" id="12242816"/>
<feature type="transmembrane region" description="Helical" evidence="16">
    <location>
        <begin position="12"/>
        <end position="38"/>
    </location>
</feature>
<keyword evidence="3" id="KW-0997">Cell inner membrane</keyword>
<evidence type="ECO:0000256" key="3">
    <source>
        <dbReference type="ARBA" id="ARBA00022519"/>
    </source>
</evidence>
<comment type="function">
    <text evidence="16">NQR complex catalyzes the reduction of ubiquinone-1 to ubiquinol by two successive reactions, coupled with the transport of Na(+) ions from the cytoplasm to the periplasm. NqrA to NqrE are probably involved in the second step, the conversion of ubisemiquinone to ubiquinol.</text>
</comment>
<comment type="catalytic activity">
    <reaction evidence="16 17">
        <text>a ubiquinone + n Na(+)(in) + NADH + H(+) = a ubiquinol + n Na(+)(out) + NAD(+)</text>
        <dbReference type="Rhea" id="RHEA:47748"/>
        <dbReference type="Rhea" id="RHEA-COMP:9565"/>
        <dbReference type="Rhea" id="RHEA-COMP:9566"/>
        <dbReference type="ChEBI" id="CHEBI:15378"/>
        <dbReference type="ChEBI" id="CHEBI:16389"/>
        <dbReference type="ChEBI" id="CHEBI:17976"/>
        <dbReference type="ChEBI" id="CHEBI:29101"/>
        <dbReference type="ChEBI" id="CHEBI:57540"/>
        <dbReference type="ChEBI" id="CHEBI:57945"/>
        <dbReference type="EC" id="7.2.1.1"/>
    </reaction>
</comment>
<evidence type="ECO:0000256" key="14">
    <source>
        <dbReference type="ARBA" id="ARBA00023136"/>
    </source>
</evidence>
<comment type="caution">
    <text evidence="16">Lacks conserved residue(s) required for the propagation of feature annotation.</text>
</comment>
<keyword evidence="13 16" id="KW-0830">Ubiquinone</keyword>
<evidence type="ECO:0000256" key="9">
    <source>
        <dbReference type="ARBA" id="ARBA00022989"/>
    </source>
</evidence>
<feature type="modified residue" description="FMN phosphoryl threonine" evidence="16">
    <location>
        <position position="283"/>
    </location>
</feature>
<evidence type="ECO:0000256" key="13">
    <source>
        <dbReference type="ARBA" id="ARBA00023075"/>
    </source>
</evidence>
<proteinExistence type="inferred from homology"/>
<evidence type="ECO:0000256" key="11">
    <source>
        <dbReference type="ARBA" id="ARBA00023053"/>
    </source>
</evidence>
<gene>
    <name evidence="16 19" type="primary">nqrC</name>
    <name evidence="19" type="ORF">CP99DC5_0809</name>
</gene>
<dbReference type="PIRSF" id="PIRSF009437">
    <property type="entry name" value="NQR-1_subunit_C"/>
    <property type="match status" value="1"/>
</dbReference>
<dbReference type="EC" id="7.2.1.1" evidence="16 17"/>
<evidence type="ECO:0000256" key="8">
    <source>
        <dbReference type="ARBA" id="ARBA00022967"/>
    </source>
</evidence>
<dbReference type="PANTHER" id="PTHR37838:SF1">
    <property type="entry name" value="NA(+)-TRANSLOCATING NADH-QUINONE REDUCTASE SUBUNIT C"/>
    <property type="match status" value="1"/>
</dbReference>
<keyword evidence="15 16" id="KW-0739">Sodium transport</keyword>
<dbReference type="InterPro" id="IPR007329">
    <property type="entry name" value="FMN-bd"/>
</dbReference>
<evidence type="ECO:0000259" key="18">
    <source>
        <dbReference type="SMART" id="SM00900"/>
    </source>
</evidence>
<comment type="subcellular location">
    <subcellularLocation>
        <location evidence="16">Cell membrane</location>
        <topology evidence="16">Single-pass membrane protein</topology>
    </subcellularLocation>
</comment>
<keyword evidence="8 16" id="KW-1278">Translocase</keyword>
<evidence type="ECO:0000256" key="16">
    <source>
        <dbReference type="HAMAP-Rule" id="MF_00427"/>
    </source>
</evidence>
<sequence length="320" mass="35376">MSSEKPKRYLNHTWYVTLFIFVLSLFSSVFLSTVYYVLAPFQERAATFDRDQQLLTAAHVLDFSGKFQIYEKGSWKLATYDKKSQLLKVADKSAPVVTSSVLDSYTQGFVRPLLADRQGQMFSFEEKNINVSEFIEKHQNGHFYQQPLLLFYVVLANTEQARVMSAAEVVKNPSVIDAIVIPISGFGLWGPIYGYLAVENNGDTVLGTAWYQQGETPGLGANIANPQWQKQFYGKKIFLQDASGNTDFSTTPLGLEVIKGSVQSAFGTSPKALSSIDGISGATLTCNGVTEAYAQSLAPYRSLLMSFAKLNNRGDQNGSK</sequence>
<evidence type="ECO:0000256" key="4">
    <source>
        <dbReference type="ARBA" id="ARBA00022553"/>
    </source>
</evidence>
<keyword evidence="4 16" id="KW-0597">Phosphoprotein</keyword>
<dbReference type="Proteomes" id="UP000014627">
    <property type="component" value="Unassembled WGS sequence"/>
</dbReference>
<keyword evidence="10 16" id="KW-0520">NAD</keyword>
<protein>
    <recommendedName>
        <fullName evidence="16 17">Na(+)-translocating NADH-quinone reductase subunit C</fullName>
        <shortName evidence="16 17">Na(+)-NQR subunit C</shortName>
        <shortName evidence="16 17">Na(+)-translocating NQR subunit C</shortName>
        <ecNumber evidence="16 17">7.2.1.1</ecNumber>
    </recommendedName>
    <alternativeName>
        <fullName evidence="16 17">NQR complex subunit C</fullName>
    </alternativeName>
    <alternativeName>
        <fullName evidence="16 17">NQR-1 subunit C</fullName>
    </alternativeName>
</protein>
<keyword evidence="19" id="KW-0560">Oxidoreductase</keyword>